<dbReference type="Proteomes" id="UP001387215">
    <property type="component" value="Unassembled WGS sequence"/>
</dbReference>
<comment type="caution">
    <text evidence="1">The sequence shown here is derived from an EMBL/GenBank/DDBJ whole genome shotgun (WGS) entry which is preliminary data.</text>
</comment>
<gene>
    <name evidence="1" type="ORF">V2J18_19090</name>
</gene>
<reference evidence="1 2" key="1">
    <citation type="submission" date="2024-02" db="EMBL/GenBank/DDBJ databases">
        <title>Lysobacter Genome Sequencing and Mining.</title>
        <authorList>
            <person name="Bierman J."/>
            <person name="Walker M.C."/>
        </authorList>
    </citation>
    <scope>NUCLEOTIDE SEQUENCE [LARGE SCALE GENOMIC DNA]</scope>
    <source>
        <strain evidence="1 2">PB6250</strain>
    </source>
</reference>
<evidence type="ECO:0000313" key="1">
    <source>
        <dbReference type="EMBL" id="MEI2456765.1"/>
    </source>
</evidence>
<keyword evidence="2" id="KW-1185">Reference proteome</keyword>
<evidence type="ECO:0000313" key="2">
    <source>
        <dbReference type="Proteomes" id="UP001387215"/>
    </source>
</evidence>
<dbReference type="EMBL" id="JBANDL010000002">
    <property type="protein sequence ID" value="MEI2456765.1"/>
    <property type="molecule type" value="Genomic_DNA"/>
</dbReference>
<evidence type="ECO:0008006" key="3">
    <source>
        <dbReference type="Google" id="ProtNLM"/>
    </source>
</evidence>
<dbReference type="RefSeq" id="WP_336132607.1">
    <property type="nucleotide sequence ID" value="NZ_JBANDL010000002.1"/>
</dbReference>
<organism evidence="1 2">
    <name type="scientific">Lysobacter firmicutimachus</name>
    <dbReference type="NCBI Taxonomy" id="1792846"/>
    <lineage>
        <taxon>Bacteria</taxon>
        <taxon>Pseudomonadati</taxon>
        <taxon>Pseudomonadota</taxon>
        <taxon>Gammaproteobacteria</taxon>
        <taxon>Lysobacterales</taxon>
        <taxon>Lysobacteraceae</taxon>
        <taxon>Lysobacter</taxon>
    </lineage>
</organism>
<name>A0ABU8D6W5_9GAMM</name>
<protein>
    <recommendedName>
        <fullName evidence="3">AfsR-like transcriptional regulator</fullName>
    </recommendedName>
</protein>
<proteinExistence type="predicted"/>
<accession>A0ABU8D6W5</accession>
<sequence length="313" mass="33998">MNAMLCERTEETMHEALPALPAPVAATLQRLGRVLPGPAAAAEALLARTLAPLSRSIWPEVAWDFSDLTNTGVPVEFSWSSREPCLRWAAEVAAPETDDRARLALAARALDWQGDLSAWFEHQRHGRLIFGAWASARHGDGSLATKLYVDLPGGRLPPQWSERHAWFRSPLLVWRLCGVNPDGSTEFYARAHELDRLRLAAMAQAALGDAGPLMRQLDALLSGAELPRPSGLSLVLSAQGEPLALSWFVIAKAVFRDDAEAGARLQSCGDETTVPVHRALAGGPEDGRWRHGVMGVVADVTGRSWVQCSLRPT</sequence>